<feature type="domain" description="FBD" evidence="1">
    <location>
        <begin position="284"/>
        <end position="362"/>
    </location>
</feature>
<dbReference type="SUPFAM" id="SSF52047">
    <property type="entry name" value="RNI-like"/>
    <property type="match status" value="1"/>
</dbReference>
<evidence type="ECO:0000313" key="2">
    <source>
        <dbReference type="EMBL" id="CAH2033742.1"/>
    </source>
</evidence>
<dbReference type="Gene3D" id="3.80.10.10">
    <property type="entry name" value="Ribonuclease Inhibitor"/>
    <property type="match status" value="1"/>
</dbReference>
<dbReference type="InterPro" id="IPR055294">
    <property type="entry name" value="FBL60-like"/>
</dbReference>
<name>A0AAU9R514_THLAR</name>
<dbReference type="InterPro" id="IPR036047">
    <property type="entry name" value="F-box-like_dom_sf"/>
</dbReference>
<protein>
    <recommendedName>
        <fullName evidence="1">FBD domain-containing protein</fullName>
    </recommendedName>
</protein>
<dbReference type="AlphaFoldDB" id="A0AAU9R514"/>
<sequence>MDRVSSLPDELLYQILFLLPTKDAAVTSLKLRSEHCVDWWWYGGLMSYPFSLPMLKSLDIDSDLIFCGEIEEFIPYFPVLEDLRMANMEWGEPDVTVSSASLRKLSLHGTGCEDFVNPKTVSFDTPNLLFLSYYDLVAEDYPLVNMEKLVHASISLIVTDDQVTRLREPNNNLLEDVENNNDGDVVLQFGNVVKLLNGLQNVQKLSFNADTLEVLSQCCDSMPVFNNLKFLGVTSEEGRGWQAMPALLRNCPHLETIILQGLIHCVTDNCGDACPCISREDKGLSLKSCPVNRLEIQGFRATMKEMAMIKHFLDYFLCLKRLDVYIEDNEPTQLRNRELSDCVLEMFELYNKLSPSCNVQLLVSDYLDKKWTAQGHHIYVTLQQLQATMSTLFSIIALDDHLRQNL</sequence>
<dbReference type="PANTHER" id="PTHR31293">
    <property type="entry name" value="RNI-LIKE SUPERFAMILY PROTEIN"/>
    <property type="match status" value="1"/>
</dbReference>
<dbReference type="SUPFAM" id="SSF81383">
    <property type="entry name" value="F-box domain"/>
    <property type="match status" value="1"/>
</dbReference>
<organism evidence="2 3">
    <name type="scientific">Thlaspi arvense</name>
    <name type="common">Field penny-cress</name>
    <dbReference type="NCBI Taxonomy" id="13288"/>
    <lineage>
        <taxon>Eukaryota</taxon>
        <taxon>Viridiplantae</taxon>
        <taxon>Streptophyta</taxon>
        <taxon>Embryophyta</taxon>
        <taxon>Tracheophyta</taxon>
        <taxon>Spermatophyta</taxon>
        <taxon>Magnoliopsida</taxon>
        <taxon>eudicotyledons</taxon>
        <taxon>Gunneridae</taxon>
        <taxon>Pentapetalae</taxon>
        <taxon>rosids</taxon>
        <taxon>malvids</taxon>
        <taxon>Brassicales</taxon>
        <taxon>Brassicaceae</taxon>
        <taxon>Thlaspideae</taxon>
        <taxon>Thlaspi</taxon>
    </lineage>
</organism>
<evidence type="ECO:0000313" key="3">
    <source>
        <dbReference type="Proteomes" id="UP000836841"/>
    </source>
</evidence>
<reference evidence="2 3" key="1">
    <citation type="submission" date="2022-03" db="EMBL/GenBank/DDBJ databases">
        <authorList>
            <person name="Nunn A."/>
            <person name="Chopra R."/>
            <person name="Nunn A."/>
            <person name="Contreras Garrido A."/>
        </authorList>
    </citation>
    <scope>NUCLEOTIDE SEQUENCE [LARGE SCALE GENOMIC DNA]</scope>
</reference>
<gene>
    <name evidence="2" type="ORF">TAV2_LOCUS891</name>
</gene>
<dbReference type="EMBL" id="OU466857">
    <property type="protein sequence ID" value="CAH2033742.1"/>
    <property type="molecule type" value="Genomic_DNA"/>
</dbReference>
<evidence type="ECO:0000259" key="1">
    <source>
        <dbReference type="SMART" id="SM00579"/>
    </source>
</evidence>
<feature type="non-terminal residue" evidence="2">
    <location>
        <position position="406"/>
    </location>
</feature>
<proteinExistence type="predicted"/>
<dbReference type="SMART" id="SM00579">
    <property type="entry name" value="FBD"/>
    <property type="match status" value="1"/>
</dbReference>
<dbReference type="PANTHER" id="PTHR31293:SF16">
    <property type="entry name" value="RNI-LIKE SUPERFAMILY PROTEIN"/>
    <property type="match status" value="1"/>
</dbReference>
<dbReference type="InterPro" id="IPR006566">
    <property type="entry name" value="FBD"/>
</dbReference>
<keyword evidence="3" id="KW-1185">Reference proteome</keyword>
<accession>A0AAU9R514</accession>
<dbReference type="InterPro" id="IPR032675">
    <property type="entry name" value="LRR_dom_sf"/>
</dbReference>
<dbReference type="Proteomes" id="UP000836841">
    <property type="component" value="Chromosome 1"/>
</dbReference>